<comment type="similarity">
    <text evidence="1">Belongs to the ABC transporter superfamily.</text>
</comment>
<dbReference type="KEGG" id="nmy:CJ229_007630"/>
<dbReference type="InterPro" id="IPR003593">
    <property type="entry name" value="AAA+_ATPase"/>
</dbReference>
<dbReference type="Gene3D" id="3.40.50.300">
    <property type="entry name" value="P-loop containing nucleotide triphosphate hydrolases"/>
    <property type="match status" value="1"/>
</dbReference>
<dbReference type="Pfam" id="PF00005">
    <property type="entry name" value="ABC_tran"/>
    <property type="match status" value="1"/>
</dbReference>
<feature type="domain" description="ABC transporter" evidence="5">
    <location>
        <begin position="6"/>
        <end position="237"/>
    </location>
</feature>
<proteinExistence type="inferred from homology"/>
<dbReference type="SUPFAM" id="SSF52540">
    <property type="entry name" value="P-loop containing nucleoside triphosphate hydrolases"/>
    <property type="match status" value="1"/>
</dbReference>
<keyword evidence="3" id="KW-0547">Nucleotide-binding</keyword>
<keyword evidence="2" id="KW-0813">Transport</keyword>
<keyword evidence="4 6" id="KW-0067">ATP-binding</keyword>
<dbReference type="FunFam" id="3.40.50.300:FF:000134">
    <property type="entry name" value="Iron-enterobactin ABC transporter ATP-binding protein"/>
    <property type="match status" value="1"/>
</dbReference>
<dbReference type="PANTHER" id="PTHR42734">
    <property type="entry name" value="METAL TRANSPORT SYSTEM ATP-BINDING PROTEIN TM_0124-RELATED"/>
    <property type="match status" value="1"/>
</dbReference>
<dbReference type="SMART" id="SM00382">
    <property type="entry name" value="AAA"/>
    <property type="match status" value="1"/>
</dbReference>
<evidence type="ECO:0000256" key="4">
    <source>
        <dbReference type="ARBA" id="ARBA00022840"/>
    </source>
</evidence>
<evidence type="ECO:0000259" key="5">
    <source>
        <dbReference type="PROSITE" id="PS50893"/>
    </source>
</evidence>
<reference evidence="7" key="1">
    <citation type="submission" date="2017-09" db="EMBL/GenBank/DDBJ databases">
        <title>Bacterial strain isolated from the female urinary microbiota.</title>
        <authorList>
            <person name="Thomas-White K."/>
            <person name="Kumar N."/>
            <person name="Forster S."/>
            <person name="Putonti C."/>
            <person name="Lawley T."/>
            <person name="Wolfe A.J."/>
        </authorList>
    </citation>
    <scope>NUCLEOTIDE SEQUENCE [LARGE SCALE GENOMIC DNA]</scope>
    <source>
        <strain evidence="7">UMB0959</strain>
    </source>
</reference>
<dbReference type="InterPro" id="IPR027417">
    <property type="entry name" value="P-loop_NTPase"/>
</dbReference>
<evidence type="ECO:0000256" key="2">
    <source>
        <dbReference type="ARBA" id="ARBA00022448"/>
    </source>
</evidence>
<evidence type="ECO:0000256" key="3">
    <source>
        <dbReference type="ARBA" id="ARBA00022741"/>
    </source>
</evidence>
<dbReference type="EMBL" id="CP136964">
    <property type="protein sequence ID" value="WOS95949.1"/>
    <property type="molecule type" value="Genomic_DNA"/>
</dbReference>
<gene>
    <name evidence="6" type="ORF">CJ229_007630</name>
</gene>
<evidence type="ECO:0000256" key="1">
    <source>
        <dbReference type="ARBA" id="ARBA00005417"/>
    </source>
</evidence>
<protein>
    <submittedName>
        <fullName evidence="6">Metal ABC transporter ATP-binding protein</fullName>
    </submittedName>
</protein>
<organism evidence="6 7">
    <name type="scientific">Nosocomiicoccus massiliensis</name>
    <dbReference type="NCBI Taxonomy" id="1232430"/>
    <lineage>
        <taxon>Bacteria</taxon>
        <taxon>Bacillati</taxon>
        <taxon>Bacillota</taxon>
        <taxon>Bacilli</taxon>
        <taxon>Bacillales</taxon>
        <taxon>Staphylococcaceae</taxon>
        <taxon>Nosocomiicoccus</taxon>
    </lineage>
</organism>
<dbReference type="InterPro" id="IPR050153">
    <property type="entry name" value="Metal_Ion_Import_ABC"/>
</dbReference>
<dbReference type="PANTHER" id="PTHR42734:SF5">
    <property type="entry name" value="IRON TRANSPORT SYSTEM ATP-BINDING PROTEIN HI_0361-RELATED"/>
    <property type="match status" value="1"/>
</dbReference>
<dbReference type="GO" id="GO:0016887">
    <property type="term" value="F:ATP hydrolysis activity"/>
    <property type="evidence" value="ECO:0007669"/>
    <property type="project" value="InterPro"/>
</dbReference>
<dbReference type="PROSITE" id="PS00211">
    <property type="entry name" value="ABC_TRANSPORTER_1"/>
    <property type="match status" value="1"/>
</dbReference>
<evidence type="ECO:0000313" key="7">
    <source>
        <dbReference type="Proteomes" id="UP000243626"/>
    </source>
</evidence>
<evidence type="ECO:0000313" key="6">
    <source>
        <dbReference type="EMBL" id="WOS95949.1"/>
    </source>
</evidence>
<dbReference type="CDD" id="cd03235">
    <property type="entry name" value="ABC_Metallic_Cations"/>
    <property type="match status" value="1"/>
</dbReference>
<sequence>MSVNVIEVKDVTVAYDNTPAVSSLNFTLKKGTCTAIVGPNGSGKSTMIKAIMQLVKPVSGKVTVENSSSKQALKNIAYVPQKGEVNWDFPATVFDVVLMGRYVHKGWIKRPTKEDKQIAYDALETMKMLPFKDRQISELSGGQRQRVFLARAIAHNADIYIMDEPLQGIDITTEELIIKTMKQLQKEGKTFLVVHHNLMTVPEYFDHVVILNKQIIAQGTIEDAWTKENVNAAYFEKGVGTWTS</sequence>
<dbReference type="Proteomes" id="UP000243626">
    <property type="component" value="Chromosome"/>
</dbReference>
<dbReference type="PROSITE" id="PS50893">
    <property type="entry name" value="ABC_TRANSPORTER_2"/>
    <property type="match status" value="1"/>
</dbReference>
<dbReference type="AlphaFoldDB" id="A0AAF0YM14"/>
<name>A0AAF0YM14_9STAP</name>
<dbReference type="GO" id="GO:0005524">
    <property type="term" value="F:ATP binding"/>
    <property type="evidence" value="ECO:0007669"/>
    <property type="project" value="UniProtKB-KW"/>
</dbReference>
<dbReference type="InterPro" id="IPR003439">
    <property type="entry name" value="ABC_transporter-like_ATP-bd"/>
</dbReference>
<keyword evidence="7" id="KW-1185">Reference proteome</keyword>
<accession>A0AAF0YM14</accession>
<dbReference type="InterPro" id="IPR017871">
    <property type="entry name" value="ABC_transporter-like_CS"/>
</dbReference>
<dbReference type="RefSeq" id="WP_102167862.1">
    <property type="nucleotide sequence ID" value="NZ_CP136964.1"/>
</dbReference>